<feature type="region of interest" description="Disordered" evidence="1">
    <location>
        <begin position="123"/>
        <end position="164"/>
    </location>
</feature>
<dbReference type="AlphaFoldDB" id="A0ABD3MG47"/>
<dbReference type="Proteomes" id="UP001530293">
    <property type="component" value="Unassembled WGS sequence"/>
</dbReference>
<feature type="compositionally biased region" description="Low complexity" evidence="1">
    <location>
        <begin position="151"/>
        <end position="163"/>
    </location>
</feature>
<name>A0ABD3MG47_9STRA</name>
<feature type="compositionally biased region" description="Acidic residues" evidence="1">
    <location>
        <begin position="349"/>
        <end position="383"/>
    </location>
</feature>
<sequence>MMPAPVVDDAASLAADTVATIAGTSVAITEAEEDASSFAAGVLGTDTDADTGAVAENTDTATGTTLLMTRSSSCSLDIALPNDDDDADTALATAASAAEATNAEEVDDDADDDEEEALYAAPMHLHALRTPAKLRGAPRSRSSSRSRPGSRRNSSSPPSRNLSGTALSELVITGTAGVSPSISVGSSLDGIDHHLHHLHAHHSHHGSSSSSSGGELPILIDRDILLDKLGFRDLDPETTQGEMQELLRKHSISGNNGSSLPTLNERMSEEALEDVHAFTNLTFCKRPSSGSSGSNTVEEVSEMSSSSMAAVVPGEEYLSPERTVLLREGYNMAGNKSLSSPAALQLNTLDEEEDEEGVDEDNDGGVIEEEEEEDEGKDGDDILDIPDGMILLREKPILNGKLTSSIATLGLLSSTACGEDDDDGEDEDDDDAEVEVPTSIMKELDINEGKRHLLHRDTSMMVVGGSDMDFLEDDEQDGLEADLANVRDEPR</sequence>
<protein>
    <submittedName>
        <fullName evidence="2">Uncharacterized protein</fullName>
    </submittedName>
</protein>
<evidence type="ECO:0000313" key="2">
    <source>
        <dbReference type="EMBL" id="KAL3761122.1"/>
    </source>
</evidence>
<feature type="region of interest" description="Disordered" evidence="1">
    <location>
        <begin position="348"/>
        <end position="383"/>
    </location>
</feature>
<dbReference type="EMBL" id="JALLBG020000157">
    <property type="protein sequence ID" value="KAL3761122.1"/>
    <property type="molecule type" value="Genomic_DNA"/>
</dbReference>
<comment type="caution">
    <text evidence="2">The sequence shown here is derived from an EMBL/GenBank/DDBJ whole genome shotgun (WGS) entry which is preliminary data.</text>
</comment>
<accession>A0ABD3MG47</accession>
<evidence type="ECO:0000256" key="1">
    <source>
        <dbReference type="SAM" id="MobiDB-lite"/>
    </source>
</evidence>
<keyword evidence="3" id="KW-1185">Reference proteome</keyword>
<feature type="compositionally biased region" description="Basic residues" evidence="1">
    <location>
        <begin position="136"/>
        <end position="150"/>
    </location>
</feature>
<organism evidence="2 3">
    <name type="scientific">Discostella pseudostelligera</name>
    <dbReference type="NCBI Taxonomy" id="259834"/>
    <lineage>
        <taxon>Eukaryota</taxon>
        <taxon>Sar</taxon>
        <taxon>Stramenopiles</taxon>
        <taxon>Ochrophyta</taxon>
        <taxon>Bacillariophyta</taxon>
        <taxon>Coscinodiscophyceae</taxon>
        <taxon>Thalassiosirophycidae</taxon>
        <taxon>Stephanodiscales</taxon>
        <taxon>Stephanodiscaceae</taxon>
        <taxon>Discostella</taxon>
    </lineage>
</organism>
<gene>
    <name evidence="2" type="ORF">ACHAWU_002372</name>
</gene>
<feature type="compositionally biased region" description="Acidic residues" evidence="1">
    <location>
        <begin position="469"/>
        <end position="480"/>
    </location>
</feature>
<feature type="region of interest" description="Disordered" evidence="1">
    <location>
        <begin position="469"/>
        <end position="491"/>
    </location>
</feature>
<reference evidence="2 3" key="1">
    <citation type="submission" date="2024-10" db="EMBL/GenBank/DDBJ databases">
        <title>Updated reference genomes for cyclostephanoid diatoms.</title>
        <authorList>
            <person name="Roberts W.R."/>
            <person name="Alverson A.J."/>
        </authorList>
    </citation>
    <scope>NUCLEOTIDE SEQUENCE [LARGE SCALE GENOMIC DNA]</scope>
    <source>
        <strain evidence="2 3">AJA232-27</strain>
    </source>
</reference>
<evidence type="ECO:0000313" key="3">
    <source>
        <dbReference type="Proteomes" id="UP001530293"/>
    </source>
</evidence>
<proteinExistence type="predicted"/>